<feature type="region of interest" description="Disordered" evidence="1">
    <location>
        <begin position="84"/>
        <end position="107"/>
    </location>
</feature>
<proteinExistence type="predicted"/>
<gene>
    <name evidence="2" type="ordered locus">Mmcs_5500</name>
</gene>
<accession>A0A5Q5BSY6</accession>
<sequence>MPVQWGDWSDTAAMFICPPPRRPERCAHCGTTAAALINTGRIFTDEASAPTAIGRARLNGGRHLVGFISAFRCPRCERDRVLDPTGQEWDLDDTDYTDDGSWDNDPK</sequence>
<evidence type="ECO:0000313" key="2">
    <source>
        <dbReference type="EMBL" id="ABG11600.1"/>
    </source>
</evidence>
<dbReference type="EMBL" id="CP000385">
    <property type="protein sequence ID" value="ABG11600.1"/>
    <property type="molecule type" value="Genomic_DNA"/>
</dbReference>
<evidence type="ECO:0000256" key="1">
    <source>
        <dbReference type="SAM" id="MobiDB-lite"/>
    </source>
</evidence>
<feature type="compositionally biased region" description="Acidic residues" evidence="1">
    <location>
        <begin position="89"/>
        <end position="107"/>
    </location>
</feature>
<organism evidence="2">
    <name type="scientific">Mycobacterium sp. (strain MCS)</name>
    <dbReference type="NCBI Taxonomy" id="164756"/>
    <lineage>
        <taxon>Bacteria</taxon>
        <taxon>Bacillati</taxon>
        <taxon>Actinomycetota</taxon>
        <taxon>Actinomycetes</taxon>
        <taxon>Mycobacteriales</taxon>
        <taxon>Mycobacteriaceae</taxon>
        <taxon>Mycobacterium</taxon>
    </lineage>
</organism>
<keyword evidence="2" id="KW-0614">Plasmid</keyword>
<reference evidence="2" key="1">
    <citation type="submission" date="2006-06" db="EMBL/GenBank/DDBJ databases">
        <title>Complete sequence of plasmid of Mycobacterium sp. MCS.</title>
        <authorList>
            <consortium name="US DOE Joint Genome Institute"/>
            <person name="Copeland A."/>
            <person name="Lucas S."/>
            <person name="Lapidus A."/>
            <person name="Barry K."/>
            <person name="Detter J.C."/>
            <person name="Glavina del Rio T."/>
            <person name="Hammon N."/>
            <person name="Israni S."/>
            <person name="Dalin E."/>
            <person name="Tice H."/>
            <person name="Pitluck S."/>
            <person name="Martinez M."/>
            <person name="Schmutz J."/>
            <person name="Larimer F."/>
            <person name="Land M."/>
            <person name="Hauser L."/>
            <person name="Kyrpides N."/>
            <person name="Kim E."/>
            <person name="Miller C.D."/>
            <person name="Hughes J.E."/>
            <person name="Anderson A.J."/>
            <person name="Sims R.C."/>
            <person name="Richardson P."/>
        </authorList>
    </citation>
    <scope>NUCLEOTIDE SEQUENCE [LARGE SCALE GENOMIC DNA]</scope>
    <source>
        <strain evidence="2">MCS</strain>
        <plasmid evidence="2">Plasmid1</plasmid>
    </source>
</reference>
<name>A0A5Q5BSY6_MYCSS</name>
<dbReference type="KEGG" id="mmc:Mmcs_5500"/>
<geneLocation type="plasmid" evidence="2">
    <name>Plasmid1</name>
</geneLocation>
<protein>
    <submittedName>
        <fullName evidence="2">Uncharacterized protein</fullName>
    </submittedName>
</protein>
<dbReference type="AlphaFoldDB" id="A0A5Q5BSY6"/>